<dbReference type="EMBL" id="MU393492">
    <property type="protein sequence ID" value="KAI4864065.1"/>
    <property type="molecule type" value="Genomic_DNA"/>
</dbReference>
<accession>A0ACB9YZA7</accession>
<evidence type="ECO:0000313" key="1">
    <source>
        <dbReference type="EMBL" id="KAI4864065.1"/>
    </source>
</evidence>
<comment type="caution">
    <text evidence="1">The sequence shown here is derived from an EMBL/GenBank/DDBJ whole genome shotgun (WGS) entry which is preliminary data.</text>
</comment>
<name>A0ACB9YZA7_9PEZI</name>
<gene>
    <name evidence="1" type="ORF">F4820DRAFT_424888</name>
</gene>
<keyword evidence="2" id="KW-1185">Reference proteome</keyword>
<proteinExistence type="predicted"/>
<protein>
    <submittedName>
        <fullName evidence="1">General substrate transporter</fullName>
    </submittedName>
</protein>
<organism evidence="1 2">
    <name type="scientific">Hypoxylon rubiginosum</name>
    <dbReference type="NCBI Taxonomy" id="110542"/>
    <lineage>
        <taxon>Eukaryota</taxon>
        <taxon>Fungi</taxon>
        <taxon>Dikarya</taxon>
        <taxon>Ascomycota</taxon>
        <taxon>Pezizomycotina</taxon>
        <taxon>Sordariomycetes</taxon>
        <taxon>Xylariomycetidae</taxon>
        <taxon>Xylariales</taxon>
        <taxon>Hypoxylaceae</taxon>
        <taxon>Hypoxylon</taxon>
    </lineage>
</organism>
<reference evidence="1 2" key="1">
    <citation type="journal article" date="2022" name="New Phytol.">
        <title>Ecological generalism drives hyperdiversity of secondary metabolite gene clusters in xylarialean endophytes.</title>
        <authorList>
            <person name="Franco M.E.E."/>
            <person name="Wisecaver J.H."/>
            <person name="Arnold A.E."/>
            <person name="Ju Y.M."/>
            <person name="Slot J.C."/>
            <person name="Ahrendt S."/>
            <person name="Moore L.P."/>
            <person name="Eastman K.E."/>
            <person name="Scott K."/>
            <person name="Konkel Z."/>
            <person name="Mondo S.J."/>
            <person name="Kuo A."/>
            <person name="Hayes R.D."/>
            <person name="Haridas S."/>
            <person name="Andreopoulos B."/>
            <person name="Riley R."/>
            <person name="LaButti K."/>
            <person name="Pangilinan J."/>
            <person name="Lipzen A."/>
            <person name="Amirebrahimi M."/>
            <person name="Yan J."/>
            <person name="Adam C."/>
            <person name="Keymanesh K."/>
            <person name="Ng V."/>
            <person name="Louie K."/>
            <person name="Northen T."/>
            <person name="Drula E."/>
            <person name="Henrissat B."/>
            <person name="Hsieh H.M."/>
            <person name="Youens-Clark K."/>
            <person name="Lutzoni F."/>
            <person name="Miadlikowska J."/>
            <person name="Eastwood D.C."/>
            <person name="Hamelin R.C."/>
            <person name="Grigoriev I.V."/>
            <person name="U'Ren J.M."/>
        </authorList>
    </citation>
    <scope>NUCLEOTIDE SEQUENCE [LARGE SCALE GENOMIC DNA]</scope>
    <source>
        <strain evidence="1 2">CBS 119005</strain>
    </source>
</reference>
<sequence>MPSLFAMKNDSAFPAPSVVYNWRIYALALSASMGSAMFGYDSAFIGGAITLPSFVSRFGLGDSSSDLSAALSANIVSTFQAGCFFGAIFISYLVEKFGRKFPLLACGLVYNVGTIVQVASTGSIGMIYAGRALTGLAVGASTLVVPQYISECSPSAIRGRLIGIFEIVLSFSQILGFWVNYGVNQNISGNSDAQWRIPFVLQLIPGSFLVAFMFLQPESPRWLIKAGKTDKAMESLCKIRRLPLDDHYIAWEVRAVREQLDHESELGANRSLRGKFREMLQEGNRERLILGMSLMLLQNLSGINALNYYSPTIFKSIGFSGTRVGLLATGVFGIVKALATLVYMCFGIDKLGRRKSLLIGSTGALVAMFYLGGYSKVSGSFSHTVVQDGGAYVAIVMIYVFSVFYAMSWNGIPWIFCAEVFPTGIRSISLVFTTCTQWLCQFIIVYSTPYMMKNITYGTFIFFGSSLVVGLFVVFLFIPETKGLSLEDMDVLFNIKGLAATQRKKADDIIASQRDAENVVDIKDTEDFEIKDV</sequence>
<evidence type="ECO:0000313" key="2">
    <source>
        <dbReference type="Proteomes" id="UP001497700"/>
    </source>
</evidence>
<dbReference type="Proteomes" id="UP001497700">
    <property type="component" value="Unassembled WGS sequence"/>
</dbReference>